<evidence type="ECO:0000256" key="10">
    <source>
        <dbReference type="RuleBase" id="RU004182"/>
    </source>
</evidence>
<keyword evidence="4 8" id="KW-0285">Flavoprotein</keyword>
<feature type="binding site" evidence="8">
    <location>
        <begin position="238"/>
        <end position="242"/>
    </location>
    <ligand>
        <name>FAD</name>
        <dbReference type="ChEBI" id="CHEBI:57692"/>
    </ligand>
</feature>
<feature type="binding site" evidence="8">
    <location>
        <position position="275"/>
    </location>
    <ligand>
        <name>FAD</name>
        <dbReference type="ChEBI" id="CHEBI:57692"/>
    </ligand>
</feature>
<evidence type="ECO:0000256" key="3">
    <source>
        <dbReference type="ARBA" id="ARBA00014046"/>
    </source>
</evidence>
<keyword evidence="12" id="KW-0456">Lyase</keyword>
<evidence type="ECO:0000256" key="1">
    <source>
        <dbReference type="ARBA" id="ARBA00001932"/>
    </source>
</evidence>
<dbReference type="InterPro" id="IPR036134">
    <property type="entry name" value="Crypto/Photolyase_FAD-like_sf"/>
</dbReference>
<feature type="binding site" evidence="8">
    <location>
        <begin position="375"/>
        <end position="377"/>
    </location>
    <ligand>
        <name>FAD</name>
        <dbReference type="ChEBI" id="CHEBI:57692"/>
    </ligand>
</feature>
<dbReference type="GO" id="GO:0000719">
    <property type="term" value="P:photoreactive repair"/>
    <property type="evidence" value="ECO:0007669"/>
    <property type="project" value="UniProtKB-ARBA"/>
</dbReference>
<evidence type="ECO:0000259" key="11">
    <source>
        <dbReference type="PROSITE" id="PS51645"/>
    </source>
</evidence>
<dbReference type="PRINTS" id="PR00147">
    <property type="entry name" value="DNAPHOTLYASE"/>
</dbReference>
<comment type="cofactor">
    <cofactor evidence="1">
        <name>(6R)-5,10-methylene-5,6,7,8-tetrahydrofolate</name>
        <dbReference type="ChEBI" id="CHEBI:15636"/>
    </cofactor>
</comment>
<dbReference type="Gene3D" id="1.10.579.10">
    <property type="entry name" value="DNA Cyclobutane Dipyrimidine Photolyase, subunit A, domain 3"/>
    <property type="match status" value="1"/>
</dbReference>
<evidence type="ECO:0000256" key="2">
    <source>
        <dbReference type="ARBA" id="ARBA00013149"/>
    </source>
</evidence>
<dbReference type="GO" id="GO:0071949">
    <property type="term" value="F:FAD binding"/>
    <property type="evidence" value="ECO:0007669"/>
    <property type="project" value="TreeGrafter"/>
</dbReference>
<evidence type="ECO:0000256" key="4">
    <source>
        <dbReference type="ARBA" id="ARBA00022630"/>
    </source>
</evidence>
<evidence type="ECO:0000256" key="6">
    <source>
        <dbReference type="ARBA" id="ARBA00022991"/>
    </source>
</evidence>
<dbReference type="InterPro" id="IPR005101">
    <property type="entry name" value="Cryptochr/Photolyase_FAD-bd"/>
</dbReference>
<feature type="binding site" evidence="8">
    <location>
        <begin position="278"/>
        <end position="285"/>
    </location>
    <ligand>
        <name>FAD</name>
        <dbReference type="ChEBI" id="CHEBI:57692"/>
    </ligand>
</feature>
<dbReference type="Gene3D" id="3.40.50.620">
    <property type="entry name" value="HUPs"/>
    <property type="match status" value="1"/>
</dbReference>
<accession>A0A0A5GRD6</accession>
<keyword evidence="6 10" id="KW-0157">Chromophore</keyword>
<dbReference type="PANTHER" id="PTHR11455">
    <property type="entry name" value="CRYPTOCHROME"/>
    <property type="match status" value="1"/>
</dbReference>
<organism evidence="12 13">
    <name type="scientific">Pontibacillus halophilus JSM 076056 = DSM 19796</name>
    <dbReference type="NCBI Taxonomy" id="1385510"/>
    <lineage>
        <taxon>Bacteria</taxon>
        <taxon>Bacillati</taxon>
        <taxon>Bacillota</taxon>
        <taxon>Bacilli</taxon>
        <taxon>Bacillales</taxon>
        <taxon>Bacillaceae</taxon>
        <taxon>Pontibacillus</taxon>
    </lineage>
</organism>
<proteinExistence type="inferred from homology"/>
<sequence length="476" mass="56285">MSSTFGVWFRQDLRLNDNRALFEAIEAAKKHEGNLVAFFHIHPELTESFTIRHDYFFQTLRDLAHRAESFGMPIHFIYGELSQALSTLNEQVPNLSSVYFNKDEVGFGAERDLEAVNWFEEEGIEVRSFQDRHIHGATEVKKDDGDHYKVFTPYFKKWQKLNKPPLYSIDHEHLKQYGRDYTEQFHEGQEHFQKMLAQCEKEWKHIGEDSASRRLGVFLNQKVDEYEEKRNLPAANATSMISPYLKNGVLSPRTIYHKIEEVREKKGDSKGLHTYLSEIAWRDYYNMIYYMYPEAKSKEIDSSKRQRDWIDDDERFLKWKNGETGFPIVDAAMRQLNSIGWMHNRLRMIVASFLSKDYLLDWRKGERYFQERLIDYDAASNIGGWQWASSTGTDAAPYFRVFNPTRQSERFDADGEFIRTYVKELKNVPKKYIHEPHKMSEEEQNKYGCVIGKDYPEPTVDHKTQRKKAIAMFESD</sequence>
<dbReference type="AlphaFoldDB" id="A0A0A5GRD6"/>
<evidence type="ECO:0000256" key="7">
    <source>
        <dbReference type="ARBA" id="ARBA00033999"/>
    </source>
</evidence>
<dbReference type="OrthoDB" id="9772484at2"/>
<dbReference type="InterPro" id="IPR014729">
    <property type="entry name" value="Rossmann-like_a/b/a_fold"/>
</dbReference>
<evidence type="ECO:0000256" key="5">
    <source>
        <dbReference type="ARBA" id="ARBA00022827"/>
    </source>
</evidence>
<name>A0A0A5GRD6_9BACI</name>
<dbReference type="InterPro" id="IPR018394">
    <property type="entry name" value="DNA_photolyase_1_CS_C"/>
</dbReference>
<keyword evidence="13" id="KW-1185">Reference proteome</keyword>
<comment type="caution">
    <text evidence="12">The sequence shown here is derived from an EMBL/GenBank/DDBJ whole genome shotgun (WGS) entry which is preliminary data.</text>
</comment>
<dbReference type="PROSITE" id="PS00394">
    <property type="entry name" value="DNA_PHOTOLYASES_1_1"/>
    <property type="match status" value="1"/>
</dbReference>
<feature type="site" description="Electron transfer via tryptophanyl radical" evidence="9">
    <location>
        <position position="309"/>
    </location>
</feature>
<dbReference type="Proteomes" id="UP000030528">
    <property type="component" value="Unassembled WGS sequence"/>
</dbReference>
<dbReference type="eggNOG" id="COG0415">
    <property type="taxonomic scope" value="Bacteria"/>
</dbReference>
<dbReference type="GO" id="GO:0003904">
    <property type="term" value="F:deoxyribodipyrimidine photo-lyase activity"/>
    <property type="evidence" value="ECO:0007669"/>
    <property type="project" value="UniProtKB-EC"/>
</dbReference>
<dbReference type="EMBL" id="AVPE01000001">
    <property type="protein sequence ID" value="KGX93818.1"/>
    <property type="molecule type" value="Genomic_DNA"/>
</dbReference>
<dbReference type="InterPro" id="IPR036155">
    <property type="entry name" value="Crypto/Photolyase_N_sf"/>
</dbReference>
<dbReference type="InterPro" id="IPR006050">
    <property type="entry name" value="DNA_photolyase_N"/>
</dbReference>
<dbReference type="PANTHER" id="PTHR11455:SF9">
    <property type="entry name" value="CRYPTOCHROME CIRCADIAN CLOCK 5 ISOFORM X1"/>
    <property type="match status" value="1"/>
</dbReference>
<evidence type="ECO:0000313" key="12">
    <source>
        <dbReference type="EMBL" id="KGX93818.1"/>
    </source>
</evidence>
<dbReference type="Pfam" id="PF03441">
    <property type="entry name" value="FAD_binding_7"/>
    <property type="match status" value="1"/>
</dbReference>
<dbReference type="PROSITE" id="PS51645">
    <property type="entry name" value="PHR_CRY_ALPHA_BETA"/>
    <property type="match status" value="1"/>
</dbReference>
<feature type="site" description="Electron transfer via tryptophanyl radical" evidence="9">
    <location>
        <position position="362"/>
    </location>
</feature>
<dbReference type="SUPFAM" id="SSF52425">
    <property type="entry name" value="Cryptochrome/photolyase, N-terminal domain"/>
    <property type="match status" value="1"/>
</dbReference>
<dbReference type="EC" id="4.1.99.3" evidence="2"/>
<comment type="cofactor">
    <cofactor evidence="8">
        <name>FAD</name>
        <dbReference type="ChEBI" id="CHEBI:57692"/>
    </cofactor>
    <text evidence="8">Binds 1 FAD per subunit.</text>
</comment>
<dbReference type="InterPro" id="IPR002081">
    <property type="entry name" value="Cryptochrome/DNA_photolyase_1"/>
</dbReference>
<dbReference type="RefSeq" id="WP_036768796.1">
    <property type="nucleotide sequence ID" value="NZ_AULI01000001.1"/>
</dbReference>
<feature type="site" description="Electron transfer via tryptophanyl radical" evidence="9">
    <location>
        <position position="385"/>
    </location>
</feature>
<dbReference type="STRING" id="1385510.GCA_000425205_00267"/>
<protein>
    <recommendedName>
        <fullName evidence="3">Deoxyribodipyrimidine photo-lyase</fullName>
        <ecNumber evidence="2">4.1.99.3</ecNumber>
    </recommendedName>
</protein>
<dbReference type="FunFam" id="1.10.579.10:FF:000003">
    <property type="entry name" value="Deoxyribodipyrimidine photo-lyase"/>
    <property type="match status" value="1"/>
</dbReference>
<dbReference type="SUPFAM" id="SSF48173">
    <property type="entry name" value="Cryptochrome/photolyase FAD-binding domain"/>
    <property type="match status" value="1"/>
</dbReference>
<gene>
    <name evidence="12" type="ORF">N781_01055</name>
</gene>
<reference evidence="12 13" key="1">
    <citation type="submission" date="2013-08" db="EMBL/GenBank/DDBJ databases">
        <authorList>
            <person name="Huang J."/>
            <person name="Wang G."/>
        </authorList>
    </citation>
    <scope>NUCLEOTIDE SEQUENCE [LARGE SCALE GENOMIC DNA]</scope>
    <source>
        <strain evidence="12 13">JSM 076056</strain>
    </source>
</reference>
<evidence type="ECO:0000256" key="9">
    <source>
        <dbReference type="PIRSR" id="PIRSR602081-2"/>
    </source>
</evidence>
<dbReference type="GO" id="GO:0003677">
    <property type="term" value="F:DNA binding"/>
    <property type="evidence" value="ECO:0007669"/>
    <property type="project" value="TreeGrafter"/>
</dbReference>
<dbReference type="GO" id="GO:0009416">
    <property type="term" value="P:response to light stimulus"/>
    <property type="evidence" value="ECO:0007669"/>
    <property type="project" value="TreeGrafter"/>
</dbReference>
<feature type="binding site" evidence="8">
    <location>
        <position position="226"/>
    </location>
    <ligand>
        <name>FAD</name>
        <dbReference type="ChEBI" id="CHEBI:57692"/>
    </ligand>
</feature>
<evidence type="ECO:0000256" key="8">
    <source>
        <dbReference type="PIRSR" id="PIRSR602081-1"/>
    </source>
</evidence>
<dbReference type="Pfam" id="PF00875">
    <property type="entry name" value="DNA_photolyase"/>
    <property type="match status" value="1"/>
</dbReference>
<dbReference type="Gene3D" id="1.25.40.80">
    <property type="match status" value="1"/>
</dbReference>
<evidence type="ECO:0000313" key="13">
    <source>
        <dbReference type="Proteomes" id="UP000030528"/>
    </source>
</evidence>
<comment type="similarity">
    <text evidence="10">Belongs to the DNA photolyase family.</text>
</comment>
<comment type="catalytic activity">
    <reaction evidence="7">
        <text>cyclobutadipyrimidine (in DNA) = 2 pyrimidine residues (in DNA).</text>
        <dbReference type="EC" id="4.1.99.3"/>
    </reaction>
</comment>
<keyword evidence="5 8" id="KW-0274">FAD</keyword>
<feature type="domain" description="Photolyase/cryptochrome alpha/beta" evidence="11">
    <location>
        <begin position="3"/>
        <end position="134"/>
    </location>
</feature>